<dbReference type="AlphaFoldDB" id="A0A1L3JLF1"/>
<dbReference type="STRING" id="1850252.LPB136_11545"/>
<sequence length="60" mass="7029">MKKNNLPVILIIISTVLIILNFMFTSDDMNLGFWLRILGSVFLIITMLLVIRNRKQQLHD</sequence>
<keyword evidence="1" id="KW-0472">Membrane</keyword>
<keyword evidence="3" id="KW-1185">Reference proteome</keyword>
<evidence type="ECO:0000313" key="3">
    <source>
        <dbReference type="Proteomes" id="UP000181898"/>
    </source>
</evidence>
<dbReference type="Proteomes" id="UP000181898">
    <property type="component" value="Chromosome"/>
</dbReference>
<evidence type="ECO:0000256" key="1">
    <source>
        <dbReference type="SAM" id="Phobius"/>
    </source>
</evidence>
<reference evidence="2 3" key="1">
    <citation type="submission" date="2016-11" db="EMBL/GenBank/DDBJ databases">
        <title>Tenacibaculum sp. LPB0136, isolated from marine environment.</title>
        <authorList>
            <person name="Kim E."/>
            <person name="Yi H."/>
        </authorList>
    </citation>
    <scope>NUCLEOTIDE SEQUENCE [LARGE SCALE GENOMIC DNA]</scope>
    <source>
        <strain evidence="2 3">LPB0136</strain>
    </source>
</reference>
<keyword evidence="1" id="KW-0812">Transmembrane</keyword>
<organism evidence="2 3">
    <name type="scientific">Tenacibaculum todarodis</name>
    <dbReference type="NCBI Taxonomy" id="1850252"/>
    <lineage>
        <taxon>Bacteria</taxon>
        <taxon>Pseudomonadati</taxon>
        <taxon>Bacteroidota</taxon>
        <taxon>Flavobacteriia</taxon>
        <taxon>Flavobacteriales</taxon>
        <taxon>Flavobacteriaceae</taxon>
        <taxon>Tenacibaculum</taxon>
    </lineage>
</organism>
<protein>
    <submittedName>
        <fullName evidence="2">Uncharacterized protein</fullName>
    </submittedName>
</protein>
<accession>A0A1L3JLF1</accession>
<dbReference type="RefSeq" id="WP_072556480.1">
    <property type="nucleotide sequence ID" value="NZ_CP018155.1"/>
</dbReference>
<proteinExistence type="predicted"/>
<name>A0A1L3JLF1_9FLAO</name>
<evidence type="ECO:0000313" key="2">
    <source>
        <dbReference type="EMBL" id="APG65957.1"/>
    </source>
</evidence>
<keyword evidence="1" id="KW-1133">Transmembrane helix</keyword>
<gene>
    <name evidence="2" type="ORF">LPB136_11545</name>
</gene>
<feature type="transmembrane region" description="Helical" evidence="1">
    <location>
        <begin position="7"/>
        <end position="25"/>
    </location>
</feature>
<feature type="transmembrane region" description="Helical" evidence="1">
    <location>
        <begin position="31"/>
        <end position="51"/>
    </location>
</feature>
<dbReference type="EMBL" id="CP018155">
    <property type="protein sequence ID" value="APG65957.1"/>
    <property type="molecule type" value="Genomic_DNA"/>
</dbReference>
<dbReference type="KEGG" id="ten:LPB136_11545"/>